<feature type="region of interest" description="Disordered" evidence="1">
    <location>
        <begin position="1"/>
        <end position="25"/>
    </location>
</feature>
<evidence type="ECO:0000256" key="1">
    <source>
        <dbReference type="SAM" id="MobiDB-lite"/>
    </source>
</evidence>
<evidence type="ECO:0000313" key="3">
    <source>
        <dbReference type="EMBL" id="KAG2652380.1"/>
    </source>
</evidence>
<dbReference type="PANTHER" id="PTHR33994:SF10">
    <property type="entry name" value="OS04G0508700 PROTEIN"/>
    <property type="match status" value="1"/>
</dbReference>
<name>A0A8T0WX10_PANVG</name>
<feature type="transmembrane region" description="Helical" evidence="2">
    <location>
        <begin position="31"/>
        <end position="56"/>
    </location>
</feature>
<protein>
    <recommendedName>
        <fullName evidence="5">Late embryogenesis abundant protein LEA-2 subgroup domain-containing protein</fullName>
    </recommendedName>
</protein>
<evidence type="ECO:0000313" key="4">
    <source>
        <dbReference type="Proteomes" id="UP000823388"/>
    </source>
</evidence>
<keyword evidence="2" id="KW-0472">Membrane</keyword>
<gene>
    <name evidence="3" type="ORF">PVAP13_1NG351400</name>
</gene>
<evidence type="ECO:0008006" key="5">
    <source>
        <dbReference type="Google" id="ProtNLM"/>
    </source>
</evidence>
<dbReference type="Proteomes" id="UP000823388">
    <property type="component" value="Chromosome 1N"/>
</dbReference>
<dbReference type="PANTHER" id="PTHR33994">
    <property type="entry name" value="OS04G0515000 PROTEIN"/>
    <property type="match status" value="1"/>
</dbReference>
<organism evidence="3 4">
    <name type="scientific">Panicum virgatum</name>
    <name type="common">Blackwell switchgrass</name>
    <dbReference type="NCBI Taxonomy" id="38727"/>
    <lineage>
        <taxon>Eukaryota</taxon>
        <taxon>Viridiplantae</taxon>
        <taxon>Streptophyta</taxon>
        <taxon>Embryophyta</taxon>
        <taxon>Tracheophyta</taxon>
        <taxon>Spermatophyta</taxon>
        <taxon>Magnoliopsida</taxon>
        <taxon>Liliopsida</taxon>
        <taxon>Poales</taxon>
        <taxon>Poaceae</taxon>
        <taxon>PACMAD clade</taxon>
        <taxon>Panicoideae</taxon>
        <taxon>Panicodae</taxon>
        <taxon>Paniceae</taxon>
        <taxon>Panicinae</taxon>
        <taxon>Panicum</taxon>
        <taxon>Panicum sect. Hiantes</taxon>
    </lineage>
</organism>
<keyword evidence="2" id="KW-1133">Transmembrane helix</keyword>
<sequence>MGAYAEHAQPMLPRHGSGSSHRRRDPPDPGLCAACLFIICIAAVVGAPLAALFWYLDQSSMSPEYSVAITAVSGLDPATDLRPGRGVLSPVFNLTVGIASRSTLAGGCISPGTSIRVSYSHLHLPMASGRAPDMCVGPGQSAEPRAAVARGHDVAVPGFLVDSLAEDMRRGDALFQVQLTGLQASASPEEERGRAWKVVTCWVRAGEAAALDRPWPCYETWKDIDSMPEEDSGYVPRPVPTAGHRSI</sequence>
<reference evidence="3" key="1">
    <citation type="submission" date="2020-05" db="EMBL/GenBank/DDBJ databases">
        <title>WGS assembly of Panicum virgatum.</title>
        <authorList>
            <person name="Lovell J.T."/>
            <person name="Jenkins J."/>
            <person name="Shu S."/>
            <person name="Juenger T.E."/>
            <person name="Schmutz J."/>
        </authorList>
    </citation>
    <scope>NUCLEOTIDE SEQUENCE</scope>
    <source>
        <strain evidence="3">AP13</strain>
    </source>
</reference>
<keyword evidence="4" id="KW-1185">Reference proteome</keyword>
<keyword evidence="2" id="KW-0812">Transmembrane</keyword>
<comment type="caution">
    <text evidence="3">The sequence shown here is derived from an EMBL/GenBank/DDBJ whole genome shotgun (WGS) entry which is preliminary data.</text>
</comment>
<evidence type="ECO:0000256" key="2">
    <source>
        <dbReference type="SAM" id="Phobius"/>
    </source>
</evidence>
<proteinExistence type="predicted"/>
<feature type="region of interest" description="Disordered" evidence="1">
    <location>
        <begin position="228"/>
        <end position="247"/>
    </location>
</feature>
<dbReference type="EMBL" id="CM029038">
    <property type="protein sequence ID" value="KAG2652380.1"/>
    <property type="molecule type" value="Genomic_DNA"/>
</dbReference>
<dbReference type="AlphaFoldDB" id="A0A8T0WX10"/>
<accession>A0A8T0WX10</accession>